<organism evidence="2 3">
    <name type="scientific">Kluyvera genomosp. 2</name>
    <dbReference type="NCBI Taxonomy" id="2774054"/>
    <lineage>
        <taxon>Bacteria</taxon>
        <taxon>Pseudomonadati</taxon>
        <taxon>Pseudomonadota</taxon>
        <taxon>Gammaproteobacteria</taxon>
        <taxon>Enterobacterales</taxon>
        <taxon>Enterobacteriaceae</taxon>
        <taxon>Kluyvera</taxon>
    </lineage>
</organism>
<dbReference type="STRING" id="1006000.GKAS_01243"/>
<proteinExistence type="predicted"/>
<dbReference type="AlphaFoldDB" id="A0A2T2Y741"/>
<dbReference type="RefSeq" id="WP_106924681.1">
    <property type="nucleotide sequence ID" value="NZ_CABMMU010000002.1"/>
</dbReference>
<evidence type="ECO:0000256" key="1">
    <source>
        <dbReference type="SAM" id="MobiDB-lite"/>
    </source>
</evidence>
<dbReference type="Proteomes" id="UP000240892">
    <property type="component" value="Unassembled WGS sequence"/>
</dbReference>
<feature type="compositionally biased region" description="Basic residues" evidence="1">
    <location>
        <begin position="82"/>
        <end position="91"/>
    </location>
</feature>
<feature type="compositionally biased region" description="Basic and acidic residues" evidence="1">
    <location>
        <begin position="202"/>
        <end position="213"/>
    </location>
</feature>
<protein>
    <recommendedName>
        <fullName evidence="4">YtxH domain-containing protein</fullName>
    </recommendedName>
</protein>
<feature type="region of interest" description="Disordered" evidence="1">
    <location>
        <begin position="202"/>
        <end position="231"/>
    </location>
</feature>
<accession>A0A2T2Y741</accession>
<gene>
    <name evidence="2" type="ORF">C8256_03715</name>
</gene>
<evidence type="ECO:0008006" key="4">
    <source>
        <dbReference type="Google" id="ProtNLM"/>
    </source>
</evidence>
<sequence>MSSNDNNTQQVPPVGYYPPYGYPWYPYPPMPQGMAWPQNGQMPAQPPVPPQPQMQMPPQMAMGFPPMGFPPTPQGVPPQFAHPHHHHHHHAAQQGVDWSQYAQSVVDGAMGEQAGLLKNIISTVGMDDKEFWKGAMVGAAVTLLLTNDSVRGMLMQTLAGAGDMLKAGTSKVKDGVKNGSETIKETATSSAAIFRDTMKAGKDGFQESVERHRQPTAMPFEDEDAADEQQS</sequence>
<comment type="caution">
    <text evidence="2">The sequence shown here is derived from an EMBL/GenBank/DDBJ whole genome shotgun (WGS) entry which is preliminary data.</text>
</comment>
<dbReference type="EMBL" id="PYHO01000002">
    <property type="protein sequence ID" value="PSR48258.1"/>
    <property type="molecule type" value="Genomic_DNA"/>
</dbReference>
<feature type="compositionally biased region" description="Acidic residues" evidence="1">
    <location>
        <begin position="220"/>
        <end position="231"/>
    </location>
</feature>
<reference evidence="2 3" key="1">
    <citation type="submission" date="2018-03" db="EMBL/GenBank/DDBJ databases">
        <title>First report of an OXA-48+CTX-M-M-producing Kluyvera ascorbata clone recovered from patients admitted in a University Hospital in Madrid, Spain.</title>
        <authorList>
            <person name="Hernandez-Garcia M."/>
            <person name="Leon-Sampedro R."/>
            <person name="Perez-Viso B."/>
            <person name="Morosini M.I."/>
            <person name="Lopez-Fresnena N."/>
            <person name="Coque T.M."/>
            <person name="Bonten M."/>
            <person name="Malhotra-Kumar S."/>
            <person name="Ruiz-Garbajosa P."/>
            <person name="Canton R."/>
        </authorList>
    </citation>
    <scope>NUCLEOTIDE SEQUENCE [LARGE SCALE GENOMIC DNA]</scope>
    <source>
        <strain evidence="2 3">KA2</strain>
    </source>
</reference>
<evidence type="ECO:0000313" key="2">
    <source>
        <dbReference type="EMBL" id="PSR48258.1"/>
    </source>
</evidence>
<name>A0A2T2Y741_9ENTR</name>
<keyword evidence="3" id="KW-1185">Reference proteome</keyword>
<evidence type="ECO:0000313" key="3">
    <source>
        <dbReference type="Proteomes" id="UP000240892"/>
    </source>
</evidence>
<feature type="region of interest" description="Disordered" evidence="1">
    <location>
        <begin position="72"/>
        <end position="95"/>
    </location>
</feature>